<dbReference type="PROSITE" id="PS50011">
    <property type="entry name" value="PROTEIN_KINASE_DOM"/>
    <property type="match status" value="1"/>
</dbReference>
<dbReference type="InterPro" id="IPR001245">
    <property type="entry name" value="Ser-Thr/Tyr_kinase_cat_dom"/>
</dbReference>
<dbReference type="SUPFAM" id="SSF56112">
    <property type="entry name" value="Protein kinase-like (PK-like)"/>
    <property type="match status" value="1"/>
</dbReference>
<evidence type="ECO:0000256" key="1">
    <source>
        <dbReference type="ARBA" id="ARBA00004370"/>
    </source>
</evidence>
<dbReference type="SUPFAM" id="SSF52058">
    <property type="entry name" value="L domain-like"/>
    <property type="match status" value="1"/>
</dbReference>
<evidence type="ECO:0000313" key="13">
    <source>
        <dbReference type="EMBL" id="KAH7283314.1"/>
    </source>
</evidence>
<dbReference type="GO" id="GO:0004672">
    <property type="term" value="F:protein kinase activity"/>
    <property type="evidence" value="ECO:0007669"/>
    <property type="project" value="InterPro"/>
</dbReference>
<evidence type="ECO:0000256" key="10">
    <source>
        <dbReference type="SAM" id="Phobius"/>
    </source>
</evidence>
<keyword evidence="3 10" id="KW-0812">Transmembrane</keyword>
<dbReference type="AlphaFoldDB" id="A0A8T2QI72"/>
<dbReference type="InterPro" id="IPR000719">
    <property type="entry name" value="Prot_kinase_dom"/>
</dbReference>
<keyword evidence="2" id="KW-0433">Leucine-rich repeat</keyword>
<evidence type="ECO:0000313" key="14">
    <source>
        <dbReference type="Proteomes" id="UP000825935"/>
    </source>
</evidence>
<dbReference type="FunFam" id="1.10.510.10:FF:000095">
    <property type="entry name" value="protein STRUBBELIG-RECEPTOR FAMILY 8"/>
    <property type="match status" value="1"/>
</dbReference>
<dbReference type="InterPro" id="IPR050994">
    <property type="entry name" value="At_inactive_RLKs"/>
</dbReference>
<dbReference type="Gene3D" id="3.30.200.20">
    <property type="entry name" value="Phosphorylase Kinase, domain 1"/>
    <property type="match status" value="1"/>
</dbReference>
<feature type="chain" id="PRO_5035815898" description="Protein kinase domain-containing protein" evidence="11">
    <location>
        <begin position="36"/>
        <end position="653"/>
    </location>
</feature>
<feature type="domain" description="Protein kinase" evidence="12">
    <location>
        <begin position="368"/>
        <end position="637"/>
    </location>
</feature>
<keyword evidence="11" id="KW-0732">Signal</keyword>
<gene>
    <name evidence="13" type="ORF">KP509_34G000600</name>
</gene>
<dbReference type="CDD" id="cd14066">
    <property type="entry name" value="STKc_IRAK"/>
    <property type="match status" value="1"/>
</dbReference>
<dbReference type="GO" id="GO:0005524">
    <property type="term" value="F:ATP binding"/>
    <property type="evidence" value="ECO:0007669"/>
    <property type="project" value="UniProtKB-KW"/>
</dbReference>
<dbReference type="InterPro" id="IPR011009">
    <property type="entry name" value="Kinase-like_dom_sf"/>
</dbReference>
<dbReference type="FunFam" id="3.30.200.20:FF:000307">
    <property type="entry name" value="pollen receptor-like kinase 1"/>
    <property type="match status" value="1"/>
</dbReference>
<comment type="subcellular location">
    <subcellularLocation>
        <location evidence="1">Membrane</location>
    </subcellularLocation>
</comment>
<reference evidence="13" key="1">
    <citation type="submission" date="2021-08" db="EMBL/GenBank/DDBJ databases">
        <title>WGS assembly of Ceratopteris richardii.</title>
        <authorList>
            <person name="Marchant D.B."/>
            <person name="Chen G."/>
            <person name="Jenkins J."/>
            <person name="Shu S."/>
            <person name="Leebens-Mack J."/>
            <person name="Grimwood J."/>
            <person name="Schmutz J."/>
            <person name="Soltis P."/>
            <person name="Soltis D."/>
            <person name="Chen Z.-H."/>
        </authorList>
    </citation>
    <scope>NUCLEOTIDE SEQUENCE</scope>
    <source>
        <strain evidence="13">Whitten #5841</strain>
        <tissue evidence="13">Leaf</tissue>
    </source>
</reference>
<keyword evidence="6" id="KW-0067">ATP-binding</keyword>
<accession>A0A8T2QI72</accession>
<evidence type="ECO:0000259" key="12">
    <source>
        <dbReference type="PROSITE" id="PS50011"/>
    </source>
</evidence>
<evidence type="ECO:0000256" key="7">
    <source>
        <dbReference type="ARBA" id="ARBA00022989"/>
    </source>
</evidence>
<evidence type="ECO:0000256" key="3">
    <source>
        <dbReference type="ARBA" id="ARBA00022692"/>
    </source>
</evidence>
<evidence type="ECO:0000256" key="8">
    <source>
        <dbReference type="ARBA" id="ARBA00023136"/>
    </source>
</evidence>
<dbReference type="InterPro" id="IPR001611">
    <property type="entry name" value="Leu-rich_rpt"/>
</dbReference>
<evidence type="ECO:0000256" key="9">
    <source>
        <dbReference type="SAM" id="MobiDB-lite"/>
    </source>
</evidence>
<keyword evidence="7 10" id="KW-1133">Transmembrane helix</keyword>
<feature type="transmembrane region" description="Helical" evidence="10">
    <location>
        <begin position="278"/>
        <end position="302"/>
    </location>
</feature>
<feature type="compositionally biased region" description="Basic and acidic residues" evidence="9">
    <location>
        <begin position="313"/>
        <end position="339"/>
    </location>
</feature>
<dbReference type="Pfam" id="PF00560">
    <property type="entry name" value="LRR_1"/>
    <property type="match status" value="4"/>
</dbReference>
<protein>
    <recommendedName>
        <fullName evidence="12">Protein kinase domain-containing protein</fullName>
    </recommendedName>
</protein>
<dbReference type="Pfam" id="PF08263">
    <property type="entry name" value="LRRNT_2"/>
    <property type="match status" value="1"/>
</dbReference>
<dbReference type="GO" id="GO:0016020">
    <property type="term" value="C:membrane"/>
    <property type="evidence" value="ECO:0007669"/>
    <property type="project" value="UniProtKB-SubCell"/>
</dbReference>
<dbReference type="EMBL" id="CM035439">
    <property type="protein sequence ID" value="KAH7283314.1"/>
    <property type="molecule type" value="Genomic_DNA"/>
</dbReference>
<dbReference type="Pfam" id="PF07714">
    <property type="entry name" value="PK_Tyr_Ser-Thr"/>
    <property type="match status" value="1"/>
</dbReference>
<dbReference type="InterPro" id="IPR032675">
    <property type="entry name" value="LRR_dom_sf"/>
</dbReference>
<evidence type="ECO:0000256" key="5">
    <source>
        <dbReference type="ARBA" id="ARBA00022741"/>
    </source>
</evidence>
<sequence length="653" mass="70448">MMMMMMQVAMHRNGPPWLAQWAAVIVLAAVKAAVADLSNDQRALEAFIGGLQAAPRVHWSTNVNVCSWQGVVCSSTAVDGSGRRVIALHLPAVGLLGQIAPGTLGRLAELRILSLHSNYLSGSLPLDLSNCTQLRALYMQNNQLSGILPPLPGVTTLVHLSLANNHFSGSIPFSYAGLHRLGTINLENNHLSGTLPGFFSNYTRLAQFSIANNSLDGSVPSALQQRFGLAAFAGNNFCGTPLFKECSSSSFSPPSPTTGIVPPSSGSGRSSIKLSTGYIAAITVAAIALVFFIIACCVVCCVRRRSWISEGEPKAALEEDGDGHKPKGKDTADASKEEYLSSATEPDGNKLVFFERTPYTFDLEDLLRASAEVLGKGSLGTAYKAVLEDGTTVVVKRLKDVSAGRKEFEQQMELLGSLHHRNLVPFRGYYYSKDEKLLLHDFMPSGSLSTILHGNKGATKTPLDWETRLRIGTAVAKGLAYLHAQGGSGRFIHGNIKSSNVLLSRSFNATISDFALAPLFGSSPTGARIGGYKAPEVSETRKMTQKSDVYSFGVVLLELLTGKAPRHTSNGGVDLPNWVQSVVREEWTSEVFDVELMKYENIEEEMVQILQIAMACVAKEPGQRPTMSQVLKMIEDVRSAEPNNANRPSSSDK</sequence>
<evidence type="ECO:0000256" key="11">
    <source>
        <dbReference type="SAM" id="SignalP"/>
    </source>
</evidence>
<evidence type="ECO:0000256" key="6">
    <source>
        <dbReference type="ARBA" id="ARBA00022840"/>
    </source>
</evidence>
<feature type="region of interest" description="Disordered" evidence="9">
    <location>
        <begin position="313"/>
        <end position="343"/>
    </location>
</feature>
<dbReference type="PANTHER" id="PTHR48010">
    <property type="entry name" value="OS05G0588300 PROTEIN"/>
    <property type="match status" value="1"/>
</dbReference>
<keyword evidence="14" id="KW-1185">Reference proteome</keyword>
<keyword evidence="8 10" id="KW-0472">Membrane</keyword>
<keyword evidence="4" id="KW-0677">Repeat</keyword>
<dbReference type="Proteomes" id="UP000825935">
    <property type="component" value="Chromosome 34"/>
</dbReference>
<feature type="signal peptide" evidence="11">
    <location>
        <begin position="1"/>
        <end position="35"/>
    </location>
</feature>
<dbReference type="Gene3D" id="3.80.10.10">
    <property type="entry name" value="Ribonuclease Inhibitor"/>
    <property type="match status" value="2"/>
</dbReference>
<dbReference type="InterPro" id="IPR013210">
    <property type="entry name" value="LRR_N_plant-typ"/>
</dbReference>
<comment type="caution">
    <text evidence="13">The sequence shown here is derived from an EMBL/GenBank/DDBJ whole genome shotgun (WGS) entry which is preliminary data.</text>
</comment>
<dbReference type="OrthoDB" id="4062651at2759"/>
<dbReference type="Gene3D" id="1.10.510.10">
    <property type="entry name" value="Transferase(Phosphotransferase) domain 1"/>
    <property type="match status" value="1"/>
</dbReference>
<evidence type="ECO:0000256" key="4">
    <source>
        <dbReference type="ARBA" id="ARBA00022737"/>
    </source>
</evidence>
<keyword evidence="5" id="KW-0547">Nucleotide-binding</keyword>
<name>A0A8T2QI72_CERRI</name>
<dbReference type="PANTHER" id="PTHR48010:SF55">
    <property type="entry name" value="OS01G0607900 PROTEIN"/>
    <property type="match status" value="1"/>
</dbReference>
<proteinExistence type="predicted"/>
<evidence type="ECO:0000256" key="2">
    <source>
        <dbReference type="ARBA" id="ARBA00022614"/>
    </source>
</evidence>
<organism evidence="13 14">
    <name type="scientific">Ceratopteris richardii</name>
    <name type="common">Triangle waterfern</name>
    <dbReference type="NCBI Taxonomy" id="49495"/>
    <lineage>
        <taxon>Eukaryota</taxon>
        <taxon>Viridiplantae</taxon>
        <taxon>Streptophyta</taxon>
        <taxon>Embryophyta</taxon>
        <taxon>Tracheophyta</taxon>
        <taxon>Polypodiopsida</taxon>
        <taxon>Polypodiidae</taxon>
        <taxon>Polypodiales</taxon>
        <taxon>Pteridineae</taxon>
        <taxon>Pteridaceae</taxon>
        <taxon>Parkerioideae</taxon>
        <taxon>Ceratopteris</taxon>
    </lineage>
</organism>